<gene>
    <name evidence="2" type="ORF">C7M71_026395</name>
</gene>
<accession>A0A345T348</accession>
<organism evidence="2 3">
    <name type="scientific">Peterkaempfera bronchialis</name>
    <dbReference type="NCBI Taxonomy" id="2126346"/>
    <lineage>
        <taxon>Bacteria</taxon>
        <taxon>Bacillati</taxon>
        <taxon>Actinomycetota</taxon>
        <taxon>Actinomycetes</taxon>
        <taxon>Kitasatosporales</taxon>
        <taxon>Streptomycetaceae</taxon>
        <taxon>Peterkaempfera</taxon>
    </lineage>
</organism>
<evidence type="ECO:0000313" key="3">
    <source>
        <dbReference type="Proteomes" id="UP000249340"/>
    </source>
</evidence>
<protein>
    <submittedName>
        <fullName evidence="2">Uncharacterized protein</fullName>
    </submittedName>
</protein>
<dbReference type="OrthoDB" id="4350292at2"/>
<dbReference type="KEGG" id="stri:C7M71_026395"/>
<feature type="compositionally biased region" description="Pro residues" evidence="1">
    <location>
        <begin position="69"/>
        <end position="85"/>
    </location>
</feature>
<feature type="region of interest" description="Disordered" evidence="1">
    <location>
        <begin position="31"/>
        <end position="151"/>
    </location>
</feature>
<keyword evidence="3" id="KW-1185">Reference proteome</keyword>
<sequence length="353" mass="38696">MHLGDLLTAARVLRLESPDGLRLLARTLGLPLPEPPAAGAPQQPRAVEVPVQARQPARPDPAVRDREPGPAPGRPRGPRPSPAPRLPSARTVGPGDADTVAEPSTGSLTMLRGPDPGMRPRPPADPPTLPLLEQRHPAVRRPPPPWDPRTQRGVMLAAASTDVPGREVDRDRLVDLAVRSLAGQAPRRGVRVPRRVRPTTREGAVLLLDRATSMQPFRHDQAWLAELAGRVLRRDRVQVLDLLLRRGVSGDGGRSWQPYRPPSPGRPVLLLSDLGVLAVPFADRTATTPVEWLPWLRRLRRSGSPVTCLTPFPPESYPAVVRQAVPLVPLDRRTSIRFAHAETRRFHDRGPRG</sequence>
<reference evidence="3" key="1">
    <citation type="submission" date="2018-07" db="EMBL/GenBank/DDBJ databases">
        <title>Streptacidiphilus bronchialis DSM 106435 chromosome.</title>
        <authorList>
            <person name="Batra D."/>
            <person name="Gulvik C.A."/>
        </authorList>
    </citation>
    <scope>NUCLEOTIDE SEQUENCE [LARGE SCALE GENOMIC DNA]</scope>
    <source>
        <strain evidence="3">DSM 106435</strain>
    </source>
</reference>
<evidence type="ECO:0000256" key="1">
    <source>
        <dbReference type="SAM" id="MobiDB-lite"/>
    </source>
</evidence>
<evidence type="ECO:0000313" key="2">
    <source>
        <dbReference type="EMBL" id="AXI80403.1"/>
    </source>
</evidence>
<dbReference type="AlphaFoldDB" id="A0A345T348"/>
<dbReference type="EMBL" id="CP031264">
    <property type="protein sequence ID" value="AXI80403.1"/>
    <property type="molecule type" value="Genomic_DNA"/>
</dbReference>
<name>A0A345T348_9ACTN</name>
<dbReference type="Proteomes" id="UP000249340">
    <property type="component" value="Chromosome"/>
</dbReference>
<feature type="compositionally biased region" description="Pro residues" evidence="1">
    <location>
        <begin position="117"/>
        <end position="129"/>
    </location>
</feature>
<proteinExistence type="predicted"/>